<accession>K1U033</accession>
<dbReference type="InterPro" id="IPR001460">
    <property type="entry name" value="PCN-bd_Tpept"/>
</dbReference>
<reference evidence="2" key="1">
    <citation type="journal article" date="2013" name="Environ. Microbiol.">
        <title>Microbiota from the distal guts of lean and obese adolescents exhibit partial functional redundancy besides clear differences in community structure.</title>
        <authorList>
            <person name="Ferrer M."/>
            <person name="Ruiz A."/>
            <person name="Lanza F."/>
            <person name="Haange S.B."/>
            <person name="Oberbach A."/>
            <person name="Till H."/>
            <person name="Bargiela R."/>
            <person name="Campoy C."/>
            <person name="Segura M.T."/>
            <person name="Richter M."/>
            <person name="von Bergen M."/>
            <person name="Seifert J."/>
            <person name="Suarez A."/>
        </authorList>
    </citation>
    <scope>NUCLEOTIDE SEQUENCE</scope>
</reference>
<name>K1U033_9ZZZZ</name>
<evidence type="ECO:0000313" key="2">
    <source>
        <dbReference type="EMBL" id="EKC73224.1"/>
    </source>
</evidence>
<feature type="domain" description="Penicillin-binding protein transpeptidase" evidence="1">
    <location>
        <begin position="2"/>
        <end position="206"/>
    </location>
</feature>
<feature type="non-terminal residue" evidence="2">
    <location>
        <position position="215"/>
    </location>
</feature>
<dbReference type="Gene3D" id="3.40.710.10">
    <property type="entry name" value="DD-peptidase/beta-lactamase superfamily"/>
    <property type="match status" value="1"/>
</dbReference>
<dbReference type="Pfam" id="PF00905">
    <property type="entry name" value="Transpeptidase"/>
    <property type="match status" value="1"/>
</dbReference>
<organism evidence="2">
    <name type="scientific">human gut metagenome</name>
    <dbReference type="NCBI Taxonomy" id="408170"/>
    <lineage>
        <taxon>unclassified sequences</taxon>
        <taxon>metagenomes</taxon>
        <taxon>organismal metagenomes</taxon>
    </lineage>
</organism>
<comment type="caution">
    <text evidence="2">The sequence shown here is derived from an EMBL/GenBank/DDBJ whole genome shotgun (WGS) entry which is preliminary data.</text>
</comment>
<dbReference type="GO" id="GO:0008658">
    <property type="term" value="F:penicillin binding"/>
    <property type="evidence" value="ECO:0007669"/>
    <property type="project" value="InterPro"/>
</dbReference>
<gene>
    <name evidence="2" type="ORF">LEA_06337</name>
</gene>
<dbReference type="GO" id="GO:0071555">
    <property type="term" value="P:cell wall organization"/>
    <property type="evidence" value="ECO:0007669"/>
    <property type="project" value="TreeGrafter"/>
</dbReference>
<dbReference type="AlphaFoldDB" id="K1U033"/>
<dbReference type="PANTHER" id="PTHR30627">
    <property type="entry name" value="PEPTIDOGLYCAN D,D-TRANSPEPTIDASE"/>
    <property type="match status" value="1"/>
</dbReference>
<protein>
    <submittedName>
        <fullName evidence="2">Penicillin-binding protein 2</fullName>
    </submittedName>
</protein>
<sequence length="215" mass="23531">MDNLAKYSYYLGLGHKTGIELKGEIDGVLASNEIAKQENRVWNPGETISAAIGQSYNTFTPLQMAKYVAMIANRGKNLDVTIVKSIINPDGSEVSRDEYESYVNEKLGLQQENVEEMNFKEENIEAILEGMRGVTSESGGTAYSTFRNFNIEVGGKTGSAQTGVQGKTNAWFVGFAPFDDPEIAIVVFVRNGGHGSYTAEVARDIIAQYFGMNTN</sequence>
<evidence type="ECO:0000259" key="1">
    <source>
        <dbReference type="Pfam" id="PF00905"/>
    </source>
</evidence>
<dbReference type="GO" id="GO:0071972">
    <property type="term" value="F:peptidoglycan L,D-transpeptidase activity"/>
    <property type="evidence" value="ECO:0007669"/>
    <property type="project" value="TreeGrafter"/>
</dbReference>
<dbReference type="PANTHER" id="PTHR30627:SF2">
    <property type="entry name" value="PEPTIDOGLYCAN D,D-TRANSPEPTIDASE MRDA"/>
    <property type="match status" value="1"/>
</dbReference>
<dbReference type="InterPro" id="IPR012338">
    <property type="entry name" value="Beta-lactam/transpept-like"/>
</dbReference>
<dbReference type="EMBL" id="AJWY01004142">
    <property type="protein sequence ID" value="EKC73224.1"/>
    <property type="molecule type" value="Genomic_DNA"/>
</dbReference>
<proteinExistence type="predicted"/>
<dbReference type="SUPFAM" id="SSF56601">
    <property type="entry name" value="beta-lactamase/transpeptidase-like"/>
    <property type="match status" value="1"/>
</dbReference>
<dbReference type="GO" id="GO:0005886">
    <property type="term" value="C:plasma membrane"/>
    <property type="evidence" value="ECO:0007669"/>
    <property type="project" value="TreeGrafter"/>
</dbReference>
<dbReference type="InterPro" id="IPR050515">
    <property type="entry name" value="Beta-lactam/transpept"/>
</dbReference>